<evidence type="ECO:0000256" key="3">
    <source>
        <dbReference type="ARBA" id="ARBA00006991"/>
    </source>
</evidence>
<feature type="binding site" evidence="15">
    <location>
        <position position="61"/>
    </location>
    <ligand>
        <name>Zn(2+)</name>
        <dbReference type="ChEBI" id="CHEBI:29105"/>
    </ligand>
</feature>
<keyword evidence="12" id="KW-0804">Transcription</keyword>
<dbReference type="Gene3D" id="3.40.1800.20">
    <property type="match status" value="1"/>
</dbReference>
<name>A0A834Y5R7_APHGI</name>
<comment type="similarity">
    <text evidence="3">Belongs to the krueppel C2H2-type zinc-finger protein family.</text>
</comment>
<feature type="domain" description="C2H2-type" evidence="16">
    <location>
        <begin position="247"/>
        <end position="266"/>
    </location>
</feature>
<feature type="binding site" evidence="15">
    <location>
        <position position="12"/>
    </location>
    <ligand>
        <name>Zn(2+)</name>
        <dbReference type="ChEBI" id="CHEBI:29105"/>
    </ligand>
</feature>
<evidence type="ECO:0000313" key="18">
    <source>
        <dbReference type="EMBL" id="KAF7996991.1"/>
    </source>
</evidence>
<keyword evidence="4" id="KW-1017">Isopeptide bond</keyword>
<dbReference type="Pfam" id="PF00096">
    <property type="entry name" value="zf-C2H2"/>
    <property type="match status" value="4"/>
</dbReference>
<keyword evidence="13" id="KW-0539">Nucleus</keyword>
<keyword evidence="5 15" id="KW-0479">Metal-binding</keyword>
<dbReference type="OrthoDB" id="3437960at2759"/>
<evidence type="ECO:0000313" key="19">
    <source>
        <dbReference type="Proteomes" id="UP000639338"/>
    </source>
</evidence>
<evidence type="ECO:0000256" key="10">
    <source>
        <dbReference type="ARBA" id="ARBA00023015"/>
    </source>
</evidence>
<accession>A0A834Y5R7</accession>
<keyword evidence="10" id="KW-0805">Transcription regulation</keyword>
<comment type="subcellular location">
    <subcellularLocation>
        <location evidence="2">Nucleus</location>
    </subcellularLocation>
</comment>
<gene>
    <name evidence="18" type="ORF">HCN44_005268</name>
</gene>
<evidence type="ECO:0000256" key="14">
    <source>
        <dbReference type="PROSITE-ProRule" id="PRU00042"/>
    </source>
</evidence>
<dbReference type="InterPro" id="IPR013087">
    <property type="entry name" value="Znf_C2H2_type"/>
</dbReference>
<dbReference type="Proteomes" id="UP000639338">
    <property type="component" value="Unassembled WGS sequence"/>
</dbReference>
<dbReference type="PROSITE" id="PS00028">
    <property type="entry name" value="ZINC_FINGER_C2H2_1"/>
    <property type="match status" value="4"/>
</dbReference>
<sequence>MIHLQKINLKLCRLCGKDKPRGTDVFEDKIKGAVLISIINKYFPKEVINVSTNDIFSKYVCMDCEQKICSFDEFCLMVANVQKQLTAPSLEIDFAEDMLCHLKENELSIDKEKYYSIDDNNKKHKCQQCGKTFRCHAHLERHNRIHTGQRPFVCNICQMSFNQPEILTKHLESHQARKMYNCNICNQSFRFKVSLKSHMLNLHPSNDNTIITNNKNKSLNCIDCGKIFATKYKLQRHMRCHTGERPYNCNYCNRTFSQTGNLKLHQLKCSSTIIEIQNIQQQQQLQHSTNIQHNNNDKLICLNNDLNEQTIDHHYSQIYITDSDINQTINETINSTVNDTSSYLKNYDNQIYNIDNDIETILNCDVDHLQTTSKYTNNDDDVDKLSHCLKQPETPELIHSLLYDEL</sequence>
<protein>
    <submittedName>
        <fullName evidence="18">Uncharacterized protein</fullName>
    </submittedName>
</protein>
<dbReference type="GO" id="GO:0008270">
    <property type="term" value="F:zinc ion binding"/>
    <property type="evidence" value="ECO:0007669"/>
    <property type="project" value="UniProtKB-UniRule"/>
</dbReference>
<dbReference type="InterPro" id="IPR036236">
    <property type="entry name" value="Znf_C2H2_sf"/>
</dbReference>
<dbReference type="FunFam" id="3.30.160.60:FF:000382">
    <property type="entry name" value="zinc finger protein 35 isoform X4"/>
    <property type="match status" value="1"/>
</dbReference>
<feature type="domain" description="ZAD" evidence="17">
    <location>
        <begin position="10"/>
        <end position="88"/>
    </location>
</feature>
<comment type="function">
    <text evidence="1">May be involved in transcriptional regulation.</text>
</comment>
<evidence type="ECO:0000256" key="12">
    <source>
        <dbReference type="ARBA" id="ARBA00023163"/>
    </source>
</evidence>
<evidence type="ECO:0000259" key="17">
    <source>
        <dbReference type="PROSITE" id="PS51915"/>
    </source>
</evidence>
<evidence type="ECO:0000256" key="11">
    <source>
        <dbReference type="ARBA" id="ARBA00023125"/>
    </source>
</evidence>
<dbReference type="PROSITE" id="PS50157">
    <property type="entry name" value="ZINC_FINGER_C2H2_2"/>
    <property type="match status" value="5"/>
</dbReference>
<keyword evidence="19" id="KW-1185">Reference proteome</keyword>
<keyword evidence="7 14" id="KW-0863">Zinc-finger</keyword>
<dbReference type="FunFam" id="3.30.160.60:FF:000100">
    <property type="entry name" value="Zinc finger 45-like"/>
    <property type="match status" value="1"/>
</dbReference>
<dbReference type="PANTHER" id="PTHR24393:SF34">
    <property type="entry name" value="PR_SET DOMAIN 13"/>
    <property type="match status" value="1"/>
</dbReference>
<feature type="domain" description="C2H2-type" evidence="16">
    <location>
        <begin position="124"/>
        <end position="151"/>
    </location>
</feature>
<evidence type="ECO:0000259" key="16">
    <source>
        <dbReference type="PROSITE" id="PS50157"/>
    </source>
</evidence>
<dbReference type="EMBL" id="JACMRX010000001">
    <property type="protein sequence ID" value="KAF7996991.1"/>
    <property type="molecule type" value="Genomic_DNA"/>
</dbReference>
<proteinExistence type="inferred from homology"/>
<dbReference type="AlphaFoldDB" id="A0A834Y5R7"/>
<organism evidence="18 19">
    <name type="scientific">Aphidius gifuensis</name>
    <name type="common">Parasitoid wasp</name>
    <dbReference type="NCBI Taxonomy" id="684658"/>
    <lineage>
        <taxon>Eukaryota</taxon>
        <taxon>Metazoa</taxon>
        <taxon>Ecdysozoa</taxon>
        <taxon>Arthropoda</taxon>
        <taxon>Hexapoda</taxon>
        <taxon>Insecta</taxon>
        <taxon>Pterygota</taxon>
        <taxon>Neoptera</taxon>
        <taxon>Endopterygota</taxon>
        <taxon>Hymenoptera</taxon>
        <taxon>Apocrita</taxon>
        <taxon>Ichneumonoidea</taxon>
        <taxon>Braconidae</taxon>
        <taxon>Aphidiinae</taxon>
        <taxon>Aphidius</taxon>
    </lineage>
</organism>
<dbReference type="SUPFAM" id="SSF57667">
    <property type="entry name" value="beta-beta-alpha zinc fingers"/>
    <property type="match status" value="3"/>
</dbReference>
<evidence type="ECO:0000256" key="4">
    <source>
        <dbReference type="ARBA" id="ARBA00022499"/>
    </source>
</evidence>
<dbReference type="SMART" id="SM00355">
    <property type="entry name" value="ZnF_C2H2"/>
    <property type="match status" value="5"/>
</dbReference>
<dbReference type="GO" id="GO:0005634">
    <property type="term" value="C:nucleus"/>
    <property type="evidence" value="ECO:0007669"/>
    <property type="project" value="UniProtKB-SubCell"/>
</dbReference>
<feature type="binding site" evidence="15">
    <location>
        <position position="64"/>
    </location>
    <ligand>
        <name>Zn(2+)</name>
        <dbReference type="ChEBI" id="CHEBI:29105"/>
    </ligand>
</feature>
<evidence type="ECO:0000256" key="6">
    <source>
        <dbReference type="ARBA" id="ARBA00022737"/>
    </source>
</evidence>
<feature type="binding site" evidence="15">
    <location>
        <position position="15"/>
    </location>
    <ligand>
        <name>Zn(2+)</name>
        <dbReference type="ChEBI" id="CHEBI:29105"/>
    </ligand>
</feature>
<dbReference type="GO" id="GO:0001228">
    <property type="term" value="F:DNA-binding transcription activator activity, RNA polymerase II-specific"/>
    <property type="evidence" value="ECO:0007669"/>
    <property type="project" value="TreeGrafter"/>
</dbReference>
<evidence type="ECO:0000256" key="2">
    <source>
        <dbReference type="ARBA" id="ARBA00004123"/>
    </source>
</evidence>
<evidence type="ECO:0000256" key="7">
    <source>
        <dbReference type="ARBA" id="ARBA00022771"/>
    </source>
</evidence>
<evidence type="ECO:0000256" key="5">
    <source>
        <dbReference type="ARBA" id="ARBA00022723"/>
    </source>
</evidence>
<keyword evidence="8 15" id="KW-0862">Zinc</keyword>
<evidence type="ECO:0000256" key="1">
    <source>
        <dbReference type="ARBA" id="ARBA00003767"/>
    </source>
</evidence>
<keyword evidence="6" id="KW-0677">Repeat</keyword>
<feature type="domain" description="C2H2-type" evidence="16">
    <location>
        <begin position="152"/>
        <end position="179"/>
    </location>
</feature>
<dbReference type="Pfam" id="PF07776">
    <property type="entry name" value="zf-AD"/>
    <property type="match status" value="1"/>
</dbReference>
<keyword evidence="11" id="KW-0238">DNA-binding</keyword>
<dbReference type="PROSITE" id="PS51915">
    <property type="entry name" value="ZAD"/>
    <property type="match status" value="1"/>
</dbReference>
<reference evidence="18 19" key="1">
    <citation type="submission" date="2020-08" db="EMBL/GenBank/DDBJ databases">
        <title>Aphidius gifuensis genome sequencing and assembly.</title>
        <authorList>
            <person name="Du Z."/>
        </authorList>
    </citation>
    <scope>NUCLEOTIDE SEQUENCE [LARGE SCALE GENOMIC DNA]</scope>
    <source>
        <strain evidence="18">YNYX2018</strain>
        <tissue evidence="18">Adults</tissue>
    </source>
</reference>
<dbReference type="Gene3D" id="3.30.160.60">
    <property type="entry name" value="Classic Zinc Finger"/>
    <property type="match status" value="5"/>
</dbReference>
<dbReference type="SMART" id="SM00868">
    <property type="entry name" value="zf-AD"/>
    <property type="match status" value="1"/>
</dbReference>
<keyword evidence="9" id="KW-0832">Ubl conjugation</keyword>
<feature type="domain" description="C2H2-type" evidence="16">
    <location>
        <begin position="180"/>
        <end position="208"/>
    </location>
</feature>
<dbReference type="FunFam" id="3.30.160.60:FF:000247">
    <property type="entry name" value="Zinc finger protein 236"/>
    <property type="match status" value="1"/>
</dbReference>
<dbReference type="PANTHER" id="PTHR24393">
    <property type="entry name" value="ZINC FINGER PROTEIN"/>
    <property type="match status" value="1"/>
</dbReference>
<dbReference type="GO" id="GO:0000978">
    <property type="term" value="F:RNA polymerase II cis-regulatory region sequence-specific DNA binding"/>
    <property type="evidence" value="ECO:0007669"/>
    <property type="project" value="TreeGrafter"/>
</dbReference>
<dbReference type="InterPro" id="IPR012934">
    <property type="entry name" value="Znf_AD"/>
</dbReference>
<dbReference type="FunFam" id="3.30.160.60:FF:000052">
    <property type="entry name" value="zinc finger protein 546 isoform X1"/>
    <property type="match status" value="1"/>
</dbReference>
<evidence type="ECO:0000256" key="15">
    <source>
        <dbReference type="PROSITE-ProRule" id="PRU01263"/>
    </source>
</evidence>
<evidence type="ECO:0000256" key="9">
    <source>
        <dbReference type="ARBA" id="ARBA00022843"/>
    </source>
</evidence>
<evidence type="ECO:0000256" key="8">
    <source>
        <dbReference type="ARBA" id="ARBA00022833"/>
    </source>
</evidence>
<comment type="caution">
    <text evidence="18">The sequence shown here is derived from an EMBL/GenBank/DDBJ whole genome shotgun (WGS) entry which is preliminary data.</text>
</comment>
<feature type="domain" description="C2H2-type" evidence="16">
    <location>
        <begin position="219"/>
        <end position="246"/>
    </location>
</feature>
<dbReference type="SUPFAM" id="SSF57716">
    <property type="entry name" value="Glucocorticoid receptor-like (DNA-binding domain)"/>
    <property type="match status" value="1"/>
</dbReference>
<evidence type="ECO:0000256" key="13">
    <source>
        <dbReference type="ARBA" id="ARBA00023242"/>
    </source>
</evidence>